<organism evidence="2 3">
    <name type="scientific">Amorphotheca resinae ATCC 22711</name>
    <dbReference type="NCBI Taxonomy" id="857342"/>
    <lineage>
        <taxon>Eukaryota</taxon>
        <taxon>Fungi</taxon>
        <taxon>Dikarya</taxon>
        <taxon>Ascomycota</taxon>
        <taxon>Pezizomycotina</taxon>
        <taxon>Leotiomycetes</taxon>
        <taxon>Helotiales</taxon>
        <taxon>Amorphothecaceae</taxon>
        <taxon>Amorphotheca</taxon>
    </lineage>
</organism>
<feature type="region of interest" description="Disordered" evidence="1">
    <location>
        <begin position="38"/>
        <end position="85"/>
    </location>
</feature>
<gene>
    <name evidence="2" type="ORF">M430DRAFT_21842</name>
</gene>
<dbReference type="AlphaFoldDB" id="A0A2T3ASK8"/>
<protein>
    <submittedName>
        <fullName evidence="2">Uncharacterized protein</fullName>
    </submittedName>
</protein>
<evidence type="ECO:0000256" key="1">
    <source>
        <dbReference type="SAM" id="MobiDB-lite"/>
    </source>
</evidence>
<dbReference type="RefSeq" id="XP_024717658.1">
    <property type="nucleotide sequence ID" value="XM_024864580.1"/>
</dbReference>
<reference evidence="2 3" key="1">
    <citation type="journal article" date="2018" name="New Phytol.">
        <title>Comparative genomics and transcriptomics depict ericoid mycorrhizal fungi as versatile saprotrophs and plant mutualists.</title>
        <authorList>
            <person name="Martino E."/>
            <person name="Morin E."/>
            <person name="Grelet G.A."/>
            <person name="Kuo A."/>
            <person name="Kohler A."/>
            <person name="Daghino S."/>
            <person name="Barry K.W."/>
            <person name="Cichocki N."/>
            <person name="Clum A."/>
            <person name="Dockter R.B."/>
            <person name="Hainaut M."/>
            <person name="Kuo R.C."/>
            <person name="LaButti K."/>
            <person name="Lindahl B.D."/>
            <person name="Lindquist E.A."/>
            <person name="Lipzen A."/>
            <person name="Khouja H.R."/>
            <person name="Magnuson J."/>
            <person name="Murat C."/>
            <person name="Ohm R.A."/>
            <person name="Singer S.W."/>
            <person name="Spatafora J.W."/>
            <person name="Wang M."/>
            <person name="Veneault-Fourrey C."/>
            <person name="Henrissat B."/>
            <person name="Grigoriev I.V."/>
            <person name="Martin F.M."/>
            <person name="Perotto S."/>
        </authorList>
    </citation>
    <scope>NUCLEOTIDE SEQUENCE [LARGE SCALE GENOMIC DNA]</scope>
    <source>
        <strain evidence="2 3">ATCC 22711</strain>
    </source>
</reference>
<sequence length="163" mass="17562">MQQDKQLLNGIPSQPARALTLSLRKPFCNRSISHYCAGFGKQGPPRRGGRRGKASTKKEEVYPDDEDEAAAPKKGRTATFTPTPLTATIPNVTALATIPTTTVRFRRGPDTLPGCGDDLVVDLFGVSGFQRSSERAAGQDATKSRLQADSAARRGREPSHTPE</sequence>
<evidence type="ECO:0000313" key="3">
    <source>
        <dbReference type="Proteomes" id="UP000241818"/>
    </source>
</evidence>
<dbReference type="EMBL" id="KZ679016">
    <property type="protein sequence ID" value="PSS10479.1"/>
    <property type="molecule type" value="Genomic_DNA"/>
</dbReference>
<feature type="region of interest" description="Disordered" evidence="1">
    <location>
        <begin position="131"/>
        <end position="163"/>
    </location>
</feature>
<dbReference type="GeneID" id="36572661"/>
<proteinExistence type="predicted"/>
<dbReference type="InParanoid" id="A0A2T3ASK8"/>
<feature type="compositionally biased region" description="Basic and acidic residues" evidence="1">
    <location>
        <begin position="151"/>
        <end position="163"/>
    </location>
</feature>
<name>A0A2T3ASK8_AMORE</name>
<evidence type="ECO:0000313" key="2">
    <source>
        <dbReference type="EMBL" id="PSS10479.1"/>
    </source>
</evidence>
<dbReference type="Proteomes" id="UP000241818">
    <property type="component" value="Unassembled WGS sequence"/>
</dbReference>
<accession>A0A2T3ASK8</accession>
<keyword evidence="3" id="KW-1185">Reference proteome</keyword>